<dbReference type="Pfam" id="PF00651">
    <property type="entry name" value="BTB"/>
    <property type="match status" value="1"/>
</dbReference>
<dbReference type="Proteomes" id="UP001203297">
    <property type="component" value="Unassembled WGS sequence"/>
</dbReference>
<accession>A0AAD4QR35</accession>
<dbReference type="CDD" id="cd18186">
    <property type="entry name" value="BTB_POZ_ZBTB_KLHL-like"/>
    <property type="match status" value="1"/>
</dbReference>
<sequence length="189" mass="21213">SLKIAKAPFDDSRADIILRSSDSVNFRVFKIILSLASSVFADMFNIPPPASQKSSEELPVVTLSENSEALDLALRHCYPIQSPELVKLHDARILLEFARKYQVDLLSSTLKHFLTDNMERDPVGVYVLAGMYEYQNIAKDAARSTLKLPISRLQSPELQYATAEQHQLLIQYYVSCGAAASAVTLERHW</sequence>
<comment type="caution">
    <text evidence="2">The sequence shown here is derived from an EMBL/GenBank/DDBJ whole genome shotgun (WGS) entry which is preliminary data.</text>
</comment>
<evidence type="ECO:0000259" key="1">
    <source>
        <dbReference type="PROSITE" id="PS50097"/>
    </source>
</evidence>
<feature type="domain" description="BTB" evidence="1">
    <location>
        <begin position="14"/>
        <end position="78"/>
    </location>
</feature>
<gene>
    <name evidence="2" type="ORF">B0F90DRAFT_1613499</name>
</gene>
<evidence type="ECO:0000313" key="3">
    <source>
        <dbReference type="Proteomes" id="UP001203297"/>
    </source>
</evidence>
<protein>
    <recommendedName>
        <fullName evidence="1">BTB domain-containing protein</fullName>
    </recommendedName>
</protein>
<feature type="non-terminal residue" evidence="2">
    <location>
        <position position="189"/>
    </location>
</feature>
<name>A0AAD4QR35_9AGAM</name>
<dbReference type="SUPFAM" id="SSF54695">
    <property type="entry name" value="POZ domain"/>
    <property type="match status" value="1"/>
</dbReference>
<keyword evidence="3" id="KW-1185">Reference proteome</keyword>
<dbReference type="AlphaFoldDB" id="A0AAD4QR35"/>
<dbReference type="InterPro" id="IPR000210">
    <property type="entry name" value="BTB/POZ_dom"/>
</dbReference>
<dbReference type="SMART" id="SM00225">
    <property type="entry name" value="BTB"/>
    <property type="match status" value="1"/>
</dbReference>
<dbReference type="EMBL" id="WTXG01000004">
    <property type="protein sequence ID" value="KAI0305970.1"/>
    <property type="molecule type" value="Genomic_DNA"/>
</dbReference>
<dbReference type="Gene3D" id="3.30.710.10">
    <property type="entry name" value="Potassium Channel Kv1.1, Chain A"/>
    <property type="match status" value="1"/>
</dbReference>
<dbReference type="PROSITE" id="PS50097">
    <property type="entry name" value="BTB"/>
    <property type="match status" value="1"/>
</dbReference>
<dbReference type="InterPro" id="IPR011333">
    <property type="entry name" value="SKP1/BTB/POZ_sf"/>
</dbReference>
<proteinExistence type="predicted"/>
<reference evidence="2" key="1">
    <citation type="journal article" date="2022" name="New Phytol.">
        <title>Evolutionary transition to the ectomycorrhizal habit in the genomes of a hyperdiverse lineage of mushroom-forming fungi.</title>
        <authorList>
            <person name="Looney B."/>
            <person name="Miyauchi S."/>
            <person name="Morin E."/>
            <person name="Drula E."/>
            <person name="Courty P.E."/>
            <person name="Kohler A."/>
            <person name="Kuo A."/>
            <person name="LaButti K."/>
            <person name="Pangilinan J."/>
            <person name="Lipzen A."/>
            <person name="Riley R."/>
            <person name="Andreopoulos W."/>
            <person name="He G."/>
            <person name="Johnson J."/>
            <person name="Nolan M."/>
            <person name="Tritt A."/>
            <person name="Barry K.W."/>
            <person name="Grigoriev I.V."/>
            <person name="Nagy L.G."/>
            <person name="Hibbett D."/>
            <person name="Henrissat B."/>
            <person name="Matheny P.B."/>
            <person name="Labbe J."/>
            <person name="Martin F.M."/>
        </authorList>
    </citation>
    <scope>NUCLEOTIDE SEQUENCE</scope>
    <source>
        <strain evidence="2">BPL690</strain>
    </source>
</reference>
<organism evidence="2 3">
    <name type="scientific">Multifurca ochricompacta</name>
    <dbReference type="NCBI Taxonomy" id="376703"/>
    <lineage>
        <taxon>Eukaryota</taxon>
        <taxon>Fungi</taxon>
        <taxon>Dikarya</taxon>
        <taxon>Basidiomycota</taxon>
        <taxon>Agaricomycotina</taxon>
        <taxon>Agaricomycetes</taxon>
        <taxon>Russulales</taxon>
        <taxon>Russulaceae</taxon>
        <taxon>Multifurca</taxon>
    </lineage>
</organism>
<evidence type="ECO:0000313" key="2">
    <source>
        <dbReference type="EMBL" id="KAI0305970.1"/>
    </source>
</evidence>
<feature type="non-terminal residue" evidence="2">
    <location>
        <position position="1"/>
    </location>
</feature>